<dbReference type="GO" id="GO:0016020">
    <property type="term" value="C:membrane"/>
    <property type="evidence" value="ECO:0007669"/>
    <property type="project" value="UniProtKB-SubCell"/>
</dbReference>
<proteinExistence type="predicted"/>
<name>A0ABD2CYS7_VESMC</name>
<reference evidence="2 3" key="1">
    <citation type="journal article" date="2024" name="Ann. Entomol. Soc. Am.">
        <title>Genomic analyses of the southern and eastern yellowjacket wasps (Hymenoptera: Vespidae) reveal evolutionary signatures of social life.</title>
        <authorList>
            <person name="Catto M.A."/>
            <person name="Caine P.B."/>
            <person name="Orr S.E."/>
            <person name="Hunt B.G."/>
            <person name="Goodisman M.A.D."/>
        </authorList>
    </citation>
    <scope>NUCLEOTIDE SEQUENCE [LARGE SCALE GENOMIC DNA]</scope>
    <source>
        <strain evidence="2">232</strain>
        <tissue evidence="2">Head and thorax</tissue>
    </source>
</reference>
<sequence length="73" mass="8540">MENLEGSIYTSPSFYTVLNEIELSFENLFLQFYKYLFNSSNITISYEAYSCTIRNKSFLSFSLSTLDKHPDLL</sequence>
<dbReference type="AlphaFoldDB" id="A0ABD2CYS7"/>
<feature type="domain" description="REJ" evidence="1">
    <location>
        <begin position="1"/>
        <end position="73"/>
    </location>
</feature>
<organism evidence="2 3">
    <name type="scientific">Vespula maculifrons</name>
    <name type="common">Eastern yellow jacket</name>
    <name type="synonym">Wasp</name>
    <dbReference type="NCBI Taxonomy" id="7453"/>
    <lineage>
        <taxon>Eukaryota</taxon>
        <taxon>Metazoa</taxon>
        <taxon>Ecdysozoa</taxon>
        <taxon>Arthropoda</taxon>
        <taxon>Hexapoda</taxon>
        <taxon>Insecta</taxon>
        <taxon>Pterygota</taxon>
        <taxon>Neoptera</taxon>
        <taxon>Endopterygota</taxon>
        <taxon>Hymenoptera</taxon>
        <taxon>Apocrita</taxon>
        <taxon>Aculeata</taxon>
        <taxon>Vespoidea</taxon>
        <taxon>Vespidae</taxon>
        <taxon>Vespinae</taxon>
        <taxon>Vespula</taxon>
    </lineage>
</organism>
<protein>
    <recommendedName>
        <fullName evidence="1">REJ domain-containing protein</fullName>
    </recommendedName>
</protein>
<comment type="caution">
    <text evidence="2">The sequence shown here is derived from an EMBL/GenBank/DDBJ whole genome shotgun (WGS) entry which is preliminary data.</text>
</comment>
<accession>A0ABD2CYS7</accession>
<keyword evidence="3" id="KW-1185">Reference proteome</keyword>
<evidence type="ECO:0000313" key="3">
    <source>
        <dbReference type="Proteomes" id="UP001607303"/>
    </source>
</evidence>
<dbReference type="PROSITE" id="PS51111">
    <property type="entry name" value="REJ"/>
    <property type="match status" value="1"/>
</dbReference>
<evidence type="ECO:0000259" key="1">
    <source>
        <dbReference type="PROSITE" id="PS51111"/>
    </source>
</evidence>
<dbReference type="EMBL" id="JAYRBN010000018">
    <property type="protein sequence ID" value="KAL2750298.1"/>
    <property type="molecule type" value="Genomic_DNA"/>
</dbReference>
<gene>
    <name evidence="2" type="ORF">V1477_001470</name>
</gene>
<dbReference type="Proteomes" id="UP001607303">
    <property type="component" value="Unassembled WGS sequence"/>
</dbReference>
<evidence type="ECO:0000313" key="2">
    <source>
        <dbReference type="EMBL" id="KAL2750298.1"/>
    </source>
</evidence>
<dbReference type="InterPro" id="IPR014010">
    <property type="entry name" value="REJ_dom"/>
</dbReference>